<dbReference type="Proteomes" id="UP000651728">
    <property type="component" value="Unassembled WGS sequence"/>
</dbReference>
<evidence type="ECO:0000259" key="1">
    <source>
        <dbReference type="Pfam" id="PF01636"/>
    </source>
</evidence>
<proteinExistence type="predicted"/>
<dbReference type="InterPro" id="IPR002575">
    <property type="entry name" value="Aminoglycoside_PTrfase"/>
</dbReference>
<dbReference type="InterPro" id="IPR011009">
    <property type="entry name" value="Kinase-like_dom_sf"/>
</dbReference>
<dbReference type="RefSeq" id="WP_204289508.1">
    <property type="nucleotide sequence ID" value="NZ_BAABEJ010000032.1"/>
</dbReference>
<name>A0ABQ4FQ16_9ACTN</name>
<dbReference type="Gene3D" id="3.90.1200.10">
    <property type="match status" value="1"/>
</dbReference>
<feature type="domain" description="Aminoglycoside phosphotransferase" evidence="1">
    <location>
        <begin position="35"/>
        <end position="167"/>
    </location>
</feature>
<evidence type="ECO:0000313" key="2">
    <source>
        <dbReference type="EMBL" id="GIH36857.1"/>
    </source>
</evidence>
<keyword evidence="3" id="KW-1185">Reference proteome</keyword>
<protein>
    <recommendedName>
        <fullName evidence="1">Aminoglycoside phosphotransferase domain-containing protein</fullName>
    </recommendedName>
</protein>
<evidence type="ECO:0000313" key="3">
    <source>
        <dbReference type="Proteomes" id="UP000651728"/>
    </source>
</evidence>
<gene>
    <name evidence="2" type="ORF">Mam01_70210</name>
</gene>
<accession>A0ABQ4FQ16</accession>
<organism evidence="2 3">
    <name type="scientific">Microbispora amethystogenes</name>
    <dbReference type="NCBI Taxonomy" id="1427754"/>
    <lineage>
        <taxon>Bacteria</taxon>
        <taxon>Bacillati</taxon>
        <taxon>Actinomycetota</taxon>
        <taxon>Actinomycetes</taxon>
        <taxon>Streptosporangiales</taxon>
        <taxon>Streptosporangiaceae</taxon>
        <taxon>Microbispora</taxon>
    </lineage>
</organism>
<dbReference type="Pfam" id="PF01636">
    <property type="entry name" value="APH"/>
    <property type="match status" value="1"/>
</dbReference>
<comment type="caution">
    <text evidence="2">The sequence shown here is derived from an EMBL/GenBank/DDBJ whole genome shotgun (WGS) entry which is preliminary data.</text>
</comment>
<sequence>MRGHDLATWHALPTPGLLCDRLFDRESAGEDWWRTTLEGLASFLGALHRIPVDQVAQALPDRTTATAWIASDSEASTGIRKAVERLPLHLTPLLSGAAGGPGPTARRRSIVHGRFSTGVCALTSPVAVLGWREAGVGDPLSDVAYLLAEVLEAAALTGMDAPRLHGRLKAFLSRYQAAVGHSLDAAGLERLTVLTARRVINHYAQANWAFGPDDAVYDVLPKVEKQWLVLRETTDP</sequence>
<dbReference type="SUPFAM" id="SSF56112">
    <property type="entry name" value="Protein kinase-like (PK-like)"/>
    <property type="match status" value="1"/>
</dbReference>
<dbReference type="EMBL" id="BOOB01000070">
    <property type="protein sequence ID" value="GIH36857.1"/>
    <property type="molecule type" value="Genomic_DNA"/>
</dbReference>
<reference evidence="2 3" key="1">
    <citation type="submission" date="2021-01" db="EMBL/GenBank/DDBJ databases">
        <title>Whole genome shotgun sequence of Microbispora amethystogenes NBRC 101907.</title>
        <authorList>
            <person name="Komaki H."/>
            <person name="Tamura T."/>
        </authorList>
    </citation>
    <scope>NUCLEOTIDE SEQUENCE [LARGE SCALE GENOMIC DNA]</scope>
    <source>
        <strain evidence="2 3">NBRC 101907</strain>
    </source>
</reference>